<dbReference type="GO" id="GO:0005199">
    <property type="term" value="F:structural constituent of cell wall"/>
    <property type="evidence" value="ECO:0007669"/>
    <property type="project" value="InterPro"/>
</dbReference>
<dbReference type="GO" id="GO:0031505">
    <property type="term" value="P:fungal-type cell wall organization"/>
    <property type="evidence" value="ECO:0007669"/>
    <property type="project" value="InterPro"/>
</dbReference>
<evidence type="ECO:0000313" key="2">
    <source>
        <dbReference type="EMBL" id="RPA72132.1"/>
    </source>
</evidence>
<evidence type="ECO:0000313" key="3">
    <source>
        <dbReference type="Proteomes" id="UP000275078"/>
    </source>
</evidence>
<keyword evidence="3" id="KW-1185">Reference proteome</keyword>
<dbReference type="GO" id="GO:0009277">
    <property type="term" value="C:fungal-type cell wall"/>
    <property type="evidence" value="ECO:0007669"/>
    <property type="project" value="TreeGrafter"/>
</dbReference>
<gene>
    <name evidence="2" type="ORF">BJ508DRAFT_315009</name>
</gene>
<proteinExistence type="predicted"/>
<dbReference type="AlphaFoldDB" id="A0A3N4HCQ5"/>
<organism evidence="2 3">
    <name type="scientific">Ascobolus immersus RN42</name>
    <dbReference type="NCBI Taxonomy" id="1160509"/>
    <lineage>
        <taxon>Eukaryota</taxon>
        <taxon>Fungi</taxon>
        <taxon>Dikarya</taxon>
        <taxon>Ascomycota</taxon>
        <taxon>Pezizomycotina</taxon>
        <taxon>Pezizomycetes</taxon>
        <taxon>Pezizales</taxon>
        <taxon>Ascobolaceae</taxon>
        <taxon>Ascobolus</taxon>
    </lineage>
</organism>
<evidence type="ECO:0000256" key="1">
    <source>
        <dbReference type="SAM" id="SignalP"/>
    </source>
</evidence>
<dbReference type="EMBL" id="ML119878">
    <property type="protein sequence ID" value="RPA72132.1"/>
    <property type="molecule type" value="Genomic_DNA"/>
</dbReference>
<dbReference type="STRING" id="1160509.A0A3N4HCQ5"/>
<name>A0A3N4HCQ5_ASCIM</name>
<reference evidence="2 3" key="1">
    <citation type="journal article" date="2018" name="Nat. Ecol. Evol.">
        <title>Pezizomycetes genomes reveal the molecular basis of ectomycorrhizal truffle lifestyle.</title>
        <authorList>
            <person name="Murat C."/>
            <person name="Payen T."/>
            <person name="Noel B."/>
            <person name="Kuo A."/>
            <person name="Morin E."/>
            <person name="Chen J."/>
            <person name="Kohler A."/>
            <person name="Krizsan K."/>
            <person name="Balestrini R."/>
            <person name="Da Silva C."/>
            <person name="Montanini B."/>
            <person name="Hainaut M."/>
            <person name="Levati E."/>
            <person name="Barry K.W."/>
            <person name="Belfiori B."/>
            <person name="Cichocki N."/>
            <person name="Clum A."/>
            <person name="Dockter R.B."/>
            <person name="Fauchery L."/>
            <person name="Guy J."/>
            <person name="Iotti M."/>
            <person name="Le Tacon F."/>
            <person name="Lindquist E.A."/>
            <person name="Lipzen A."/>
            <person name="Malagnac F."/>
            <person name="Mello A."/>
            <person name="Molinier V."/>
            <person name="Miyauchi S."/>
            <person name="Poulain J."/>
            <person name="Riccioni C."/>
            <person name="Rubini A."/>
            <person name="Sitrit Y."/>
            <person name="Splivallo R."/>
            <person name="Traeger S."/>
            <person name="Wang M."/>
            <person name="Zifcakova L."/>
            <person name="Wipf D."/>
            <person name="Zambonelli A."/>
            <person name="Paolocci F."/>
            <person name="Nowrousian M."/>
            <person name="Ottonello S."/>
            <person name="Baldrian P."/>
            <person name="Spatafora J.W."/>
            <person name="Henrissat B."/>
            <person name="Nagy L.G."/>
            <person name="Aury J.M."/>
            <person name="Wincker P."/>
            <person name="Grigoriev I.V."/>
            <person name="Bonfante P."/>
            <person name="Martin F.M."/>
        </authorList>
    </citation>
    <scope>NUCLEOTIDE SEQUENCE [LARGE SCALE GENOMIC DNA]</scope>
    <source>
        <strain evidence="2 3">RN42</strain>
    </source>
</reference>
<dbReference type="PANTHER" id="PTHR35523">
    <property type="entry name" value="CELL WALL PROTEIN SED1"/>
    <property type="match status" value="1"/>
</dbReference>
<keyword evidence="1" id="KW-0732">Signal</keyword>
<feature type="chain" id="PRO_5017942818" description="Clock-controlled protein 6" evidence="1">
    <location>
        <begin position="18"/>
        <end position="151"/>
    </location>
</feature>
<protein>
    <recommendedName>
        <fullName evidence="4">Clock-controlled protein 6</fullName>
    </recommendedName>
</protein>
<feature type="signal peptide" evidence="1">
    <location>
        <begin position="1"/>
        <end position="17"/>
    </location>
</feature>
<dbReference type="Proteomes" id="UP000275078">
    <property type="component" value="Unassembled WGS sequence"/>
</dbReference>
<dbReference type="PANTHER" id="PTHR35523:SF1">
    <property type="entry name" value="CELL WALL PROTEIN SED1"/>
    <property type="match status" value="1"/>
</dbReference>
<sequence>MKFTLAVAAAFVGAAVAASNETQLTVTETVSSYVTYCPFPTTIVENNKTYTVTEATTLTITDCPCTRTKTYTTITTSTCEEGCPGAPTDTPVHYPNTTVVIPTGGPVPPSPPSGNNTVVPTSPPEFEGAASRATIAGGALAGIVGLVAYLL</sequence>
<evidence type="ECO:0008006" key="4">
    <source>
        <dbReference type="Google" id="ProtNLM"/>
    </source>
</evidence>
<dbReference type="InterPro" id="IPR038843">
    <property type="entry name" value="Sed1/Spi1"/>
</dbReference>
<accession>A0A3N4HCQ5</accession>